<dbReference type="STRING" id="645134.A0A0L0HP72"/>
<dbReference type="EMBL" id="KQ257452">
    <property type="protein sequence ID" value="KND02858.1"/>
    <property type="molecule type" value="Genomic_DNA"/>
</dbReference>
<proteinExistence type="predicted"/>
<accession>A0A0L0HP72</accession>
<dbReference type="RefSeq" id="XP_016610897.1">
    <property type="nucleotide sequence ID" value="XM_016750246.1"/>
</dbReference>
<dbReference type="VEuPathDB" id="FungiDB:SPPG_01938"/>
<dbReference type="AlphaFoldDB" id="A0A0L0HP72"/>
<gene>
    <name evidence="1" type="ORF">SPPG_01938</name>
</gene>
<organism evidence="1 2">
    <name type="scientific">Spizellomyces punctatus (strain DAOM BR117)</name>
    <dbReference type="NCBI Taxonomy" id="645134"/>
    <lineage>
        <taxon>Eukaryota</taxon>
        <taxon>Fungi</taxon>
        <taxon>Fungi incertae sedis</taxon>
        <taxon>Chytridiomycota</taxon>
        <taxon>Chytridiomycota incertae sedis</taxon>
        <taxon>Chytridiomycetes</taxon>
        <taxon>Spizellomycetales</taxon>
        <taxon>Spizellomycetaceae</taxon>
        <taxon>Spizellomyces</taxon>
    </lineage>
</organism>
<dbReference type="GeneID" id="27685567"/>
<evidence type="ECO:0000313" key="2">
    <source>
        <dbReference type="Proteomes" id="UP000053201"/>
    </source>
</evidence>
<keyword evidence="2" id="KW-1185">Reference proteome</keyword>
<dbReference type="Proteomes" id="UP000053201">
    <property type="component" value="Unassembled WGS sequence"/>
</dbReference>
<sequence length="261" mass="29211">MTTDIQGQRGVSILSTLEEGYPWAEGSDAFGAENSIKRLGAAMATWVEVWIRELFEDPNKPLEHYHGEDWVVDGALKPYATSQPLTMHIVEPYSRASNSSQAAVGIIANAKKMGKRLRDIPCAAWLDAGVPQHAAGNPKMARFTLWPDREAHDFVEIAIEAVRAVLLKLANAAETTEEQLHPKHREHTYYHFQAVNLKRAMETFTALYVTRANSSKTPGTPALEATDQIWFCANIMGHTTIIWMINEDSFEADNDYPVVSW</sequence>
<protein>
    <submittedName>
        <fullName evidence="1">Uncharacterized protein</fullName>
    </submittedName>
</protein>
<reference evidence="1 2" key="1">
    <citation type="submission" date="2009-08" db="EMBL/GenBank/DDBJ databases">
        <title>The Genome Sequence of Spizellomyces punctatus strain DAOM BR117.</title>
        <authorList>
            <consortium name="The Broad Institute Genome Sequencing Platform"/>
            <person name="Russ C."/>
            <person name="Cuomo C."/>
            <person name="Shea T."/>
            <person name="Young S.K."/>
            <person name="Zeng Q."/>
            <person name="Koehrsen M."/>
            <person name="Haas B."/>
            <person name="Borodovsky M."/>
            <person name="Guigo R."/>
            <person name="Alvarado L."/>
            <person name="Berlin A."/>
            <person name="Bochicchio J."/>
            <person name="Borenstein D."/>
            <person name="Chapman S."/>
            <person name="Chen Z."/>
            <person name="Engels R."/>
            <person name="Freedman E."/>
            <person name="Gellesch M."/>
            <person name="Goldberg J."/>
            <person name="Griggs A."/>
            <person name="Gujja S."/>
            <person name="Heiman D."/>
            <person name="Hepburn T."/>
            <person name="Howarth C."/>
            <person name="Jen D."/>
            <person name="Larson L."/>
            <person name="Lewis B."/>
            <person name="Mehta T."/>
            <person name="Park D."/>
            <person name="Pearson M."/>
            <person name="Roberts A."/>
            <person name="Saif S."/>
            <person name="Shenoy N."/>
            <person name="Sisk P."/>
            <person name="Stolte C."/>
            <person name="Sykes S."/>
            <person name="Thomson T."/>
            <person name="Walk T."/>
            <person name="White J."/>
            <person name="Yandava C."/>
            <person name="Burger G."/>
            <person name="Gray M.W."/>
            <person name="Holland P.W.H."/>
            <person name="King N."/>
            <person name="Lang F.B.F."/>
            <person name="Roger A.J."/>
            <person name="Ruiz-Trillo I."/>
            <person name="Lander E."/>
            <person name="Nusbaum C."/>
        </authorList>
    </citation>
    <scope>NUCLEOTIDE SEQUENCE [LARGE SCALE GENOMIC DNA]</scope>
    <source>
        <strain evidence="1 2">DAOM BR117</strain>
    </source>
</reference>
<name>A0A0L0HP72_SPIPD</name>
<dbReference type="InParanoid" id="A0A0L0HP72"/>
<evidence type="ECO:0000313" key="1">
    <source>
        <dbReference type="EMBL" id="KND02858.1"/>
    </source>
</evidence>